<comment type="caution">
    <text evidence="1">The sequence shown here is derived from an EMBL/GenBank/DDBJ whole genome shotgun (WGS) entry which is preliminary data.</text>
</comment>
<evidence type="ECO:0000313" key="2">
    <source>
        <dbReference type="Proteomes" id="UP000198427"/>
    </source>
</evidence>
<dbReference type="Proteomes" id="UP000198427">
    <property type="component" value="Unassembled WGS sequence"/>
</dbReference>
<sequence length="30" mass="3620">MNDIMRFQKEDKGNRKGTDIKVSFKQIYTK</sequence>
<protein>
    <submittedName>
        <fullName evidence="1">Uncharacterized protein</fullName>
    </submittedName>
</protein>
<proteinExistence type="predicted"/>
<reference evidence="1 2" key="1">
    <citation type="submission" date="2017-06" db="EMBL/GenBank/DDBJ databases">
        <authorList>
            <person name="Varghese N."/>
            <person name="Submissions S."/>
        </authorList>
    </citation>
    <scope>NUCLEOTIDE SEQUENCE [LARGE SCALE GENOMIC DNA]</scope>
    <source>
        <strain evidence="1 2">DSM 26989</strain>
    </source>
</reference>
<keyword evidence="2" id="KW-1185">Reference proteome</keyword>
<organism evidence="1 2">
    <name type="scientific">Prevotella jejuni</name>
    <dbReference type="NCBI Taxonomy" id="1177574"/>
    <lineage>
        <taxon>Bacteria</taxon>
        <taxon>Pseudomonadati</taxon>
        <taxon>Bacteroidota</taxon>
        <taxon>Bacteroidia</taxon>
        <taxon>Bacteroidales</taxon>
        <taxon>Prevotellaceae</taxon>
        <taxon>Prevotella</taxon>
    </lineage>
</organism>
<name>A0AA94IV53_9BACT</name>
<dbReference type="EMBL" id="FZNZ01000022">
    <property type="protein sequence ID" value="SNR95287.1"/>
    <property type="molecule type" value="Genomic_DNA"/>
</dbReference>
<gene>
    <name evidence="1" type="ORF">SAMN06265364_12253</name>
</gene>
<accession>A0AA94IV53</accession>
<dbReference type="AlphaFoldDB" id="A0AA94IV53"/>
<evidence type="ECO:0000313" key="1">
    <source>
        <dbReference type="EMBL" id="SNR95287.1"/>
    </source>
</evidence>